<feature type="transmembrane region" description="Helical" evidence="6">
    <location>
        <begin position="290"/>
        <end position="309"/>
    </location>
</feature>
<keyword evidence="6" id="KW-0472">Membrane</keyword>
<reference evidence="9" key="1">
    <citation type="submission" date="2016-10" db="EMBL/GenBank/DDBJ databases">
        <title>The complete genome sequence of the rumen bacterium Butyrivibrio hungatei MB2003.</title>
        <authorList>
            <person name="Palevich N."/>
            <person name="Kelly W.J."/>
            <person name="Leahy S.C."/>
            <person name="Altermann E."/>
            <person name="Rakonjac J."/>
            <person name="Attwood G.T."/>
        </authorList>
    </citation>
    <scope>NUCLEOTIDE SEQUENCE [LARGE SCALE GENOMIC DNA]</scope>
    <source>
        <strain evidence="9">MB2003</strain>
    </source>
</reference>
<evidence type="ECO:0000256" key="2">
    <source>
        <dbReference type="ARBA" id="ARBA00022553"/>
    </source>
</evidence>
<evidence type="ECO:0000256" key="4">
    <source>
        <dbReference type="ARBA" id="ARBA00022777"/>
    </source>
</evidence>
<evidence type="ECO:0000256" key="3">
    <source>
        <dbReference type="ARBA" id="ARBA00022679"/>
    </source>
</evidence>
<dbReference type="Gene3D" id="6.10.340.10">
    <property type="match status" value="1"/>
</dbReference>
<dbReference type="Proteomes" id="UP000179284">
    <property type="component" value="Chromosome I"/>
</dbReference>
<dbReference type="InterPro" id="IPR036890">
    <property type="entry name" value="HATPase_C_sf"/>
</dbReference>
<protein>
    <submittedName>
        <fullName evidence="8">Two component system histidine kinase</fullName>
    </submittedName>
</protein>
<keyword evidence="5" id="KW-0175">Coiled coil</keyword>
<dbReference type="PANTHER" id="PTHR34220">
    <property type="entry name" value="SENSOR HISTIDINE KINASE YPDA"/>
    <property type="match status" value="1"/>
</dbReference>
<dbReference type="Pfam" id="PF02518">
    <property type="entry name" value="HATPase_c"/>
    <property type="match status" value="1"/>
</dbReference>
<dbReference type="OrthoDB" id="9809348at2"/>
<dbReference type="GO" id="GO:0016020">
    <property type="term" value="C:membrane"/>
    <property type="evidence" value="ECO:0007669"/>
    <property type="project" value="UniProtKB-SubCell"/>
</dbReference>
<dbReference type="InterPro" id="IPR003660">
    <property type="entry name" value="HAMP_dom"/>
</dbReference>
<feature type="domain" description="HAMP" evidence="7">
    <location>
        <begin position="311"/>
        <end position="364"/>
    </location>
</feature>
<keyword evidence="3" id="KW-0808">Transferase</keyword>
<dbReference type="EMBL" id="CP017831">
    <property type="protein sequence ID" value="AOZ97570.1"/>
    <property type="molecule type" value="Genomic_DNA"/>
</dbReference>
<dbReference type="InterPro" id="IPR003594">
    <property type="entry name" value="HATPase_dom"/>
</dbReference>
<evidence type="ECO:0000313" key="8">
    <source>
        <dbReference type="EMBL" id="AOZ97570.1"/>
    </source>
</evidence>
<dbReference type="Pfam" id="PF06580">
    <property type="entry name" value="His_kinase"/>
    <property type="match status" value="1"/>
</dbReference>
<keyword evidence="4 8" id="KW-0418">Kinase</keyword>
<evidence type="ECO:0000256" key="6">
    <source>
        <dbReference type="SAM" id="Phobius"/>
    </source>
</evidence>
<dbReference type="SUPFAM" id="SSF55874">
    <property type="entry name" value="ATPase domain of HSP90 chaperone/DNA topoisomerase II/histidine kinase"/>
    <property type="match status" value="1"/>
</dbReference>
<proteinExistence type="predicted"/>
<evidence type="ECO:0000256" key="1">
    <source>
        <dbReference type="ARBA" id="ARBA00004370"/>
    </source>
</evidence>
<sequence>MHSKKITDYIYGLLNGLSIRNKLILVYVICMVIPLILTDSIVFGLLEHYEKREEEYRMRSVADSVRYLVNSSFDEAVTAINKIYLDEDVYKFLDDDFESEYDFFEKRLKIIDSKIKPLDGGKESVLSSIILCSDNPGIVNGGNFCNIKDIKYIKWGDLLASKNSIIVFFYYPDDAIKNISNKKKVAVIRMLDNYSWYDRDMMVYVDLDFSVLQRKMKAMTYEYSVYLCEGDRILLSSPLQKSINVDYETLGDDVNIGLEVPWDIYGRNLRIIVSGDGTSFKKVFSDHASLIVLLIIFNLLAPIIVIWFINKSFAVRLYRISKAFDEADIDNNKGIDEENPGDDEIGLLIRGYNRMVERLNTLIRTNYTAKLERQEIELARQNAELSALHSQINPHFLFNMLENIRMRSVIKSERETASMIEKLAVLIRQNVSWSTDRSTIEDEVNFIKSYLELQKYRFGEKLKFDISLREDCKDFRVPKLTLVTFVENSCVHGMEGKTAACYIYVRVYRNEDKLVMEIEDTGSGMLDEDVMYLNDRMNNCTFEDVKKGSHVGILNACLRLRMSTDNAAVFSLESEKGVGTYITITVPTDRLKISDDKSDAGR</sequence>
<dbReference type="InterPro" id="IPR050640">
    <property type="entry name" value="Bact_2-comp_sensor_kinase"/>
</dbReference>
<dbReference type="AlphaFoldDB" id="A0A1D9P4S4"/>
<evidence type="ECO:0000256" key="5">
    <source>
        <dbReference type="SAM" id="Coils"/>
    </source>
</evidence>
<gene>
    <name evidence="8" type="ORF">bhn_I2538</name>
</gene>
<dbReference type="PANTHER" id="PTHR34220:SF7">
    <property type="entry name" value="SENSOR HISTIDINE KINASE YPDA"/>
    <property type="match status" value="1"/>
</dbReference>
<feature type="transmembrane region" description="Helical" evidence="6">
    <location>
        <begin position="24"/>
        <end position="49"/>
    </location>
</feature>
<organism evidence="8 9">
    <name type="scientific">Butyrivibrio hungatei</name>
    <dbReference type="NCBI Taxonomy" id="185008"/>
    <lineage>
        <taxon>Bacteria</taxon>
        <taxon>Bacillati</taxon>
        <taxon>Bacillota</taxon>
        <taxon>Clostridia</taxon>
        <taxon>Lachnospirales</taxon>
        <taxon>Lachnospiraceae</taxon>
        <taxon>Butyrivibrio</taxon>
    </lineage>
</organism>
<dbReference type="KEGG" id="bhu:bhn_I2538"/>
<comment type="subcellular location">
    <subcellularLocation>
        <location evidence="1">Membrane</location>
    </subcellularLocation>
</comment>
<keyword evidence="9" id="KW-1185">Reference proteome</keyword>
<feature type="coiled-coil region" evidence="5">
    <location>
        <begin position="364"/>
        <end position="391"/>
    </location>
</feature>
<dbReference type="GO" id="GO:0000155">
    <property type="term" value="F:phosphorelay sensor kinase activity"/>
    <property type="evidence" value="ECO:0007669"/>
    <property type="project" value="InterPro"/>
</dbReference>
<keyword evidence="6" id="KW-0812">Transmembrane</keyword>
<name>A0A1D9P4S4_9FIRM</name>
<accession>A0A1D9P4S4</accession>
<dbReference type="RefSeq" id="WP_071177159.1">
    <property type="nucleotide sequence ID" value="NZ_CP017831.1"/>
</dbReference>
<keyword evidence="6" id="KW-1133">Transmembrane helix</keyword>
<evidence type="ECO:0000259" key="7">
    <source>
        <dbReference type="PROSITE" id="PS50885"/>
    </source>
</evidence>
<dbReference type="PROSITE" id="PS50885">
    <property type="entry name" value="HAMP"/>
    <property type="match status" value="1"/>
</dbReference>
<keyword evidence="2" id="KW-0597">Phosphoprotein</keyword>
<evidence type="ECO:0000313" key="9">
    <source>
        <dbReference type="Proteomes" id="UP000179284"/>
    </source>
</evidence>
<dbReference type="InterPro" id="IPR010559">
    <property type="entry name" value="Sig_transdc_His_kin_internal"/>
</dbReference>
<dbReference type="Gene3D" id="3.30.565.10">
    <property type="entry name" value="Histidine kinase-like ATPase, C-terminal domain"/>
    <property type="match status" value="1"/>
</dbReference>